<evidence type="ECO:0000313" key="2">
    <source>
        <dbReference type="EMBL" id="EJC97634.1"/>
    </source>
</evidence>
<protein>
    <submittedName>
        <fullName evidence="2">Uncharacterized protein</fullName>
    </submittedName>
</protein>
<organism evidence="2 3">
    <name type="scientific">Fomitiporia mediterranea (strain MF3/22)</name>
    <name type="common">Grapevine white-rot fungus</name>
    <dbReference type="NCBI Taxonomy" id="694068"/>
    <lineage>
        <taxon>Eukaryota</taxon>
        <taxon>Fungi</taxon>
        <taxon>Dikarya</taxon>
        <taxon>Basidiomycota</taxon>
        <taxon>Agaricomycotina</taxon>
        <taxon>Agaricomycetes</taxon>
        <taxon>Hymenochaetales</taxon>
        <taxon>Hymenochaetaceae</taxon>
        <taxon>Fomitiporia</taxon>
    </lineage>
</organism>
<reference evidence="3" key="1">
    <citation type="journal article" date="2012" name="Science">
        <title>The Paleozoic origin of enzymatic lignin decomposition reconstructed from 31 fungal genomes.</title>
        <authorList>
            <person name="Floudas D."/>
            <person name="Binder M."/>
            <person name="Riley R."/>
            <person name="Barry K."/>
            <person name="Blanchette R.A."/>
            <person name="Henrissat B."/>
            <person name="Martinez A.T."/>
            <person name="Otillar R."/>
            <person name="Spatafora J.W."/>
            <person name="Yadav J.S."/>
            <person name="Aerts A."/>
            <person name="Benoit I."/>
            <person name="Boyd A."/>
            <person name="Carlson A."/>
            <person name="Copeland A."/>
            <person name="Coutinho P.M."/>
            <person name="de Vries R.P."/>
            <person name="Ferreira P."/>
            <person name="Findley K."/>
            <person name="Foster B."/>
            <person name="Gaskell J."/>
            <person name="Glotzer D."/>
            <person name="Gorecki P."/>
            <person name="Heitman J."/>
            <person name="Hesse C."/>
            <person name="Hori C."/>
            <person name="Igarashi K."/>
            <person name="Jurgens J.A."/>
            <person name="Kallen N."/>
            <person name="Kersten P."/>
            <person name="Kohler A."/>
            <person name="Kuees U."/>
            <person name="Kumar T.K.A."/>
            <person name="Kuo A."/>
            <person name="LaButti K."/>
            <person name="Larrondo L.F."/>
            <person name="Lindquist E."/>
            <person name="Ling A."/>
            <person name="Lombard V."/>
            <person name="Lucas S."/>
            <person name="Lundell T."/>
            <person name="Martin R."/>
            <person name="McLaughlin D.J."/>
            <person name="Morgenstern I."/>
            <person name="Morin E."/>
            <person name="Murat C."/>
            <person name="Nagy L.G."/>
            <person name="Nolan M."/>
            <person name="Ohm R.A."/>
            <person name="Patyshakuliyeva A."/>
            <person name="Rokas A."/>
            <person name="Ruiz-Duenas F.J."/>
            <person name="Sabat G."/>
            <person name="Salamov A."/>
            <person name="Samejima M."/>
            <person name="Schmutz J."/>
            <person name="Slot J.C."/>
            <person name="St John F."/>
            <person name="Stenlid J."/>
            <person name="Sun H."/>
            <person name="Sun S."/>
            <person name="Syed K."/>
            <person name="Tsang A."/>
            <person name="Wiebenga A."/>
            <person name="Young D."/>
            <person name="Pisabarro A."/>
            <person name="Eastwood D.C."/>
            <person name="Martin F."/>
            <person name="Cullen D."/>
            <person name="Grigoriev I.V."/>
            <person name="Hibbett D.S."/>
        </authorList>
    </citation>
    <scope>NUCLEOTIDE SEQUENCE [LARGE SCALE GENOMIC DNA]</scope>
    <source>
        <strain evidence="3">MF3/22</strain>
    </source>
</reference>
<name>R7SJ40_FOMME</name>
<proteinExistence type="predicted"/>
<evidence type="ECO:0000313" key="3">
    <source>
        <dbReference type="Proteomes" id="UP000053630"/>
    </source>
</evidence>
<dbReference type="Proteomes" id="UP000053630">
    <property type="component" value="Unassembled WGS sequence"/>
</dbReference>
<accession>R7SJ40</accession>
<feature type="region of interest" description="Disordered" evidence="1">
    <location>
        <begin position="59"/>
        <end position="79"/>
    </location>
</feature>
<evidence type="ECO:0000256" key="1">
    <source>
        <dbReference type="SAM" id="MobiDB-lite"/>
    </source>
</evidence>
<dbReference type="KEGG" id="fme:FOMMEDRAFT_162657"/>
<dbReference type="RefSeq" id="XP_007272062.1">
    <property type="nucleotide sequence ID" value="XM_007272000.1"/>
</dbReference>
<sequence length="100" mass="10913">MHHSHSLHAATARTPREYTPRSTVQFTAPPIAKRSQSMQCARTDAAQISSFNAPDLNPSAPLTLATRHPVHPSPQSSYPLTLTMLTPTLLANQSHKLSHP</sequence>
<dbReference type="EMBL" id="JH717986">
    <property type="protein sequence ID" value="EJC97634.1"/>
    <property type="molecule type" value="Genomic_DNA"/>
</dbReference>
<gene>
    <name evidence="2" type="ORF">FOMMEDRAFT_162657</name>
</gene>
<dbReference type="AlphaFoldDB" id="R7SJ40"/>
<feature type="region of interest" description="Disordered" evidence="1">
    <location>
        <begin position="1"/>
        <end position="34"/>
    </location>
</feature>
<dbReference type="GeneID" id="18675880"/>
<keyword evidence="3" id="KW-1185">Reference proteome</keyword>